<organism evidence="2">
    <name type="scientific">gut metagenome</name>
    <dbReference type="NCBI Taxonomy" id="749906"/>
    <lineage>
        <taxon>unclassified sequences</taxon>
        <taxon>metagenomes</taxon>
        <taxon>organismal metagenomes</taxon>
    </lineage>
</organism>
<feature type="transmembrane region" description="Helical" evidence="1">
    <location>
        <begin position="12"/>
        <end position="33"/>
    </location>
</feature>
<sequence length="39" mass="4304">MFGAFDFQEFVSAFVVLFAVIDIIGSIPIILNLKERGGE</sequence>
<comment type="caution">
    <text evidence="2">The sequence shown here is derived from an EMBL/GenBank/DDBJ whole genome shotgun (WGS) entry which is preliminary data.</text>
</comment>
<keyword evidence="1" id="KW-0472">Membrane</keyword>
<dbReference type="EMBL" id="AMCI01000009">
    <property type="protein sequence ID" value="EJX10935.1"/>
    <property type="molecule type" value="Genomic_DNA"/>
</dbReference>
<keyword evidence="1" id="KW-1133">Transmembrane helix</keyword>
<reference evidence="2" key="1">
    <citation type="journal article" date="2012" name="PLoS ONE">
        <title>Gene sets for utilization of primary and secondary nutrition supplies in the distal gut of endangered iberian lynx.</title>
        <authorList>
            <person name="Alcaide M."/>
            <person name="Messina E."/>
            <person name="Richter M."/>
            <person name="Bargiela R."/>
            <person name="Peplies J."/>
            <person name="Huws S.A."/>
            <person name="Newbold C.J."/>
            <person name="Golyshin P.N."/>
            <person name="Simon M.A."/>
            <person name="Lopez G."/>
            <person name="Yakimov M.M."/>
            <person name="Ferrer M."/>
        </authorList>
    </citation>
    <scope>NUCLEOTIDE SEQUENCE</scope>
</reference>
<gene>
    <name evidence="2" type="ORF">EVA_00363</name>
</gene>
<name>J9H8Y8_9ZZZZ</name>
<protein>
    <submittedName>
        <fullName evidence="2">Uncharacterized protein</fullName>
    </submittedName>
</protein>
<evidence type="ECO:0000313" key="2">
    <source>
        <dbReference type="EMBL" id="EJX10935.1"/>
    </source>
</evidence>
<evidence type="ECO:0000256" key="1">
    <source>
        <dbReference type="SAM" id="Phobius"/>
    </source>
</evidence>
<accession>J9H8Y8</accession>
<dbReference type="AlphaFoldDB" id="J9H8Y8"/>
<proteinExistence type="predicted"/>
<keyword evidence="1" id="KW-0812">Transmembrane</keyword>